<evidence type="ECO:0000256" key="1">
    <source>
        <dbReference type="SAM" id="MobiDB-lite"/>
    </source>
</evidence>
<protein>
    <submittedName>
        <fullName evidence="2">Uncharacterized protein</fullName>
    </submittedName>
</protein>
<name>A0A5B7K2J0_PORTR</name>
<dbReference type="AlphaFoldDB" id="A0A5B7K2J0"/>
<feature type="region of interest" description="Disordered" evidence="1">
    <location>
        <begin position="1"/>
        <end position="73"/>
    </location>
</feature>
<dbReference type="EMBL" id="VSRR010132511">
    <property type="protein sequence ID" value="MPD02653.1"/>
    <property type="molecule type" value="Genomic_DNA"/>
</dbReference>
<accession>A0A5B7K2J0</accession>
<comment type="caution">
    <text evidence="2">The sequence shown here is derived from an EMBL/GenBank/DDBJ whole genome shotgun (WGS) entry which is preliminary data.</text>
</comment>
<organism evidence="2 3">
    <name type="scientific">Portunus trituberculatus</name>
    <name type="common">Swimming crab</name>
    <name type="synonym">Neptunus trituberculatus</name>
    <dbReference type="NCBI Taxonomy" id="210409"/>
    <lineage>
        <taxon>Eukaryota</taxon>
        <taxon>Metazoa</taxon>
        <taxon>Ecdysozoa</taxon>
        <taxon>Arthropoda</taxon>
        <taxon>Crustacea</taxon>
        <taxon>Multicrustacea</taxon>
        <taxon>Malacostraca</taxon>
        <taxon>Eumalacostraca</taxon>
        <taxon>Eucarida</taxon>
        <taxon>Decapoda</taxon>
        <taxon>Pleocyemata</taxon>
        <taxon>Brachyura</taxon>
        <taxon>Eubrachyura</taxon>
        <taxon>Portunoidea</taxon>
        <taxon>Portunidae</taxon>
        <taxon>Portuninae</taxon>
        <taxon>Portunus</taxon>
    </lineage>
</organism>
<evidence type="ECO:0000313" key="2">
    <source>
        <dbReference type="EMBL" id="MPD02653.1"/>
    </source>
</evidence>
<dbReference type="Proteomes" id="UP000324222">
    <property type="component" value="Unassembled WGS sequence"/>
</dbReference>
<feature type="compositionally biased region" description="Polar residues" evidence="1">
    <location>
        <begin position="28"/>
        <end position="45"/>
    </location>
</feature>
<dbReference type="OrthoDB" id="10067696at2759"/>
<keyword evidence="3" id="KW-1185">Reference proteome</keyword>
<proteinExistence type="predicted"/>
<feature type="compositionally biased region" description="Basic residues" evidence="1">
    <location>
        <begin position="1"/>
        <end position="12"/>
    </location>
</feature>
<gene>
    <name evidence="2" type="ORF">E2C01_098249</name>
</gene>
<sequence>MPRSTQPRKKIARQQQQVIEVTPDIISVPTTEESTSGPDSQQQEEPNVLVQPGQANTSAGPPPPPQPKKQYRVSHKDIEDYKFTEEQVQTLVDFIKKYPCLYDKSHREYSNHSTNAASTYFEQKRTAFGKIEAMEMKSSAEARARTAREEDIMDTWDFFKGHKAHAATTSSQRFSSGHESSSFGFVSCFHPVLEGSEGEAHGRCHFHLTKGRHRNSRGPRT</sequence>
<evidence type="ECO:0000313" key="3">
    <source>
        <dbReference type="Proteomes" id="UP000324222"/>
    </source>
</evidence>
<reference evidence="2 3" key="1">
    <citation type="submission" date="2019-05" db="EMBL/GenBank/DDBJ databases">
        <title>Another draft genome of Portunus trituberculatus and its Hox gene families provides insights of decapod evolution.</title>
        <authorList>
            <person name="Jeong J.-H."/>
            <person name="Song I."/>
            <person name="Kim S."/>
            <person name="Choi T."/>
            <person name="Kim D."/>
            <person name="Ryu S."/>
            <person name="Kim W."/>
        </authorList>
    </citation>
    <scope>NUCLEOTIDE SEQUENCE [LARGE SCALE GENOMIC DNA]</scope>
    <source>
        <tissue evidence="2">Muscle</tissue>
    </source>
</reference>